<evidence type="ECO:0000256" key="9">
    <source>
        <dbReference type="ARBA" id="ARBA00023008"/>
    </source>
</evidence>
<dbReference type="InterPro" id="IPR036460">
    <property type="entry name" value="Cu_amine_oxidase_C_sf"/>
</dbReference>
<feature type="domain" description="AGAO-like N2" evidence="16">
    <location>
        <begin position="20"/>
        <end position="98"/>
    </location>
</feature>
<dbReference type="EC" id="1.4.3.-" evidence="12"/>
<comment type="similarity">
    <text evidence="4 12">Belongs to the copper/topaquinone oxidase family.</text>
</comment>
<proteinExistence type="inferred from homology"/>
<keyword evidence="8 12" id="KW-0560">Oxidoreductase</keyword>
<dbReference type="InterPro" id="IPR016182">
    <property type="entry name" value="Cu_amine_oxidase_N-reg"/>
</dbReference>
<evidence type="ECO:0000256" key="10">
    <source>
        <dbReference type="ARBA" id="ARBA00023211"/>
    </source>
</evidence>
<feature type="domain" description="Copper amine oxidase catalytic" evidence="14">
    <location>
        <begin position="233"/>
        <end position="639"/>
    </location>
</feature>
<dbReference type="SUPFAM" id="SSF49998">
    <property type="entry name" value="Amine oxidase catalytic domain"/>
    <property type="match status" value="1"/>
</dbReference>
<evidence type="ECO:0000256" key="6">
    <source>
        <dbReference type="ARBA" id="ARBA00022723"/>
    </source>
</evidence>
<keyword evidence="10" id="KW-0464">Manganese</keyword>
<dbReference type="InterPro" id="IPR000269">
    <property type="entry name" value="Cu_amine_oxidase"/>
</dbReference>
<sequence>MSIATDPKTAATTHPLSRLTADELTANREVVEQAGLLNAGTRFMLVSLAEPAKPAVLGFDNSDDKPLIDRRVGTVLMDRGTGEVTEVIVSLTERRLVSTRTVDVTAEGQPPIIAEEFELVERLLRQDPGWVAAMERRGITDVSLVRISALSAGCFDIPGEEGRRITRCLSFLQLDDDDNAWAHPIDGVVAYLDLITGEVIDLIDDGVFDLPQRSYNFHKDAGLPEPRTTQKPIEITQPEGPSFTVDDDVVSWENWRFRIGFDPVEGLVLHQIGFSDGDRVRPIIYRASIAEMVVPYGDPSPVRFWQNYFDAGEYSLGKEANSLELGCDCLGEIRYFDAVLADDDGKPRTIKNAICMHEEDDGVLWKHSDEYTGSVDVRRSRRLVVSFFITVGNYDYGFYWYLYLDGAIELECKATGVVFASSYPRTADGSEYPWASEIAPGVGAPYHQHLFSARLDMTVDGEHNAVDEVEAKRVPIGPGNRYGNAFTRQQTRLTTESQAARLADNSRARVWQIVNPSVTNAVGKPVAYTLYPEGQPTLLADDDSSIARRAGFTTRHLWVTQYAEHERFPSGTYVNQNPGNDTLTSWVQRDRNVDNADIVLWHTFGLTHFPRPEDWPVMPVDKCGFKLKPHGFFDENPTLDTPRPKKHCADEGRADEGGCCGE</sequence>
<name>A0ABY8QRT7_9MICO</name>
<dbReference type="InterPro" id="IPR015798">
    <property type="entry name" value="Cu_amine_oxidase_C"/>
</dbReference>
<comment type="cofactor">
    <cofactor evidence="3">
        <name>Zn(2+)</name>
        <dbReference type="ChEBI" id="CHEBI:29105"/>
    </cofactor>
</comment>
<accession>A0ABY8QRT7</accession>
<dbReference type="PANTHER" id="PTHR10638:SF86">
    <property type="entry name" value="COPPER AMINE OXIDASE 1-RELATED"/>
    <property type="match status" value="1"/>
</dbReference>
<dbReference type="InterPro" id="IPR054157">
    <property type="entry name" value="AGAO-like_N2"/>
</dbReference>
<feature type="compositionally biased region" description="Basic and acidic residues" evidence="13">
    <location>
        <begin position="647"/>
        <end position="656"/>
    </location>
</feature>
<evidence type="ECO:0000256" key="11">
    <source>
        <dbReference type="ARBA" id="ARBA00048032"/>
    </source>
</evidence>
<feature type="region of interest" description="Disordered" evidence="13">
    <location>
        <begin position="635"/>
        <end position="662"/>
    </location>
</feature>
<evidence type="ECO:0000256" key="1">
    <source>
        <dbReference type="ARBA" id="ARBA00001935"/>
    </source>
</evidence>
<evidence type="ECO:0000256" key="3">
    <source>
        <dbReference type="ARBA" id="ARBA00001947"/>
    </source>
</evidence>
<evidence type="ECO:0000256" key="2">
    <source>
        <dbReference type="ARBA" id="ARBA00001936"/>
    </source>
</evidence>
<evidence type="ECO:0000259" key="15">
    <source>
        <dbReference type="Pfam" id="PF02728"/>
    </source>
</evidence>
<gene>
    <name evidence="17" type="ORF">LWF01_13100</name>
</gene>
<dbReference type="SUPFAM" id="SSF54416">
    <property type="entry name" value="Amine oxidase N-terminal region"/>
    <property type="match status" value="2"/>
</dbReference>
<organism evidence="17 18">
    <name type="scientific">Saxibacter everestensis</name>
    <dbReference type="NCBI Taxonomy" id="2909229"/>
    <lineage>
        <taxon>Bacteria</taxon>
        <taxon>Bacillati</taxon>
        <taxon>Actinomycetota</taxon>
        <taxon>Actinomycetes</taxon>
        <taxon>Micrococcales</taxon>
        <taxon>Brevibacteriaceae</taxon>
        <taxon>Saxibacter</taxon>
    </lineage>
</organism>
<dbReference type="Pfam" id="PF02728">
    <property type="entry name" value="Cu_amine_oxidN3"/>
    <property type="match status" value="1"/>
</dbReference>
<dbReference type="Pfam" id="PF01179">
    <property type="entry name" value="Cu_amine_oxid"/>
    <property type="match status" value="1"/>
</dbReference>
<evidence type="ECO:0000313" key="17">
    <source>
        <dbReference type="EMBL" id="WGW11034.1"/>
    </source>
</evidence>
<evidence type="ECO:0000313" key="18">
    <source>
        <dbReference type="Proteomes" id="UP001209083"/>
    </source>
</evidence>
<dbReference type="Gene3D" id="3.10.450.40">
    <property type="match status" value="2"/>
</dbReference>
<evidence type="ECO:0000259" key="16">
    <source>
        <dbReference type="Pfam" id="PF21994"/>
    </source>
</evidence>
<keyword evidence="7 12" id="KW-0801">TPQ</keyword>
<evidence type="ECO:0000256" key="4">
    <source>
        <dbReference type="ARBA" id="ARBA00007983"/>
    </source>
</evidence>
<dbReference type="PROSITE" id="PS01164">
    <property type="entry name" value="COPPER_AMINE_OXID_1"/>
    <property type="match status" value="1"/>
</dbReference>
<evidence type="ECO:0000256" key="8">
    <source>
        <dbReference type="ARBA" id="ARBA00023002"/>
    </source>
</evidence>
<protein>
    <recommendedName>
        <fullName evidence="12">Amine oxidase</fullName>
        <ecNumber evidence="12">1.4.3.-</ecNumber>
    </recommendedName>
</protein>
<dbReference type="Pfam" id="PF21994">
    <property type="entry name" value="AGAO-like_N2"/>
    <property type="match status" value="1"/>
</dbReference>
<dbReference type="RefSeq" id="WP_349637816.1">
    <property type="nucleotide sequence ID" value="NZ_CP090958.1"/>
</dbReference>
<dbReference type="PANTHER" id="PTHR10638">
    <property type="entry name" value="COPPER AMINE OXIDASE"/>
    <property type="match status" value="1"/>
</dbReference>
<keyword evidence="6 12" id="KW-0479">Metal-binding</keyword>
<evidence type="ECO:0000256" key="13">
    <source>
        <dbReference type="SAM" id="MobiDB-lite"/>
    </source>
</evidence>
<comment type="cofactor">
    <cofactor evidence="2">
        <name>Mn(2+)</name>
        <dbReference type="ChEBI" id="CHEBI:29035"/>
    </cofactor>
</comment>
<keyword evidence="18" id="KW-1185">Reference proteome</keyword>
<comment type="PTM">
    <text evidence="12">Topaquinone (TPQ) is generated by copper-dependent autoxidation of a specific tyrosyl residue.</text>
</comment>
<dbReference type="InterPro" id="IPR049948">
    <property type="entry name" value="Cu_Am_ox_TPQ-bd"/>
</dbReference>
<comment type="cofactor">
    <cofactor evidence="1">
        <name>Cu cation</name>
        <dbReference type="ChEBI" id="CHEBI:23378"/>
    </cofactor>
</comment>
<comment type="cofactor">
    <cofactor evidence="12">
        <name>Cu cation</name>
        <dbReference type="ChEBI" id="CHEBI:23378"/>
    </cofactor>
    <text evidence="12">Contains 1 topaquinone per subunit.</text>
</comment>
<evidence type="ECO:0000256" key="7">
    <source>
        <dbReference type="ARBA" id="ARBA00022772"/>
    </source>
</evidence>
<dbReference type="InterPro" id="IPR049947">
    <property type="entry name" value="Cu_Am_Ox_Cu-bd"/>
</dbReference>
<evidence type="ECO:0000259" key="14">
    <source>
        <dbReference type="Pfam" id="PF01179"/>
    </source>
</evidence>
<keyword evidence="9 12" id="KW-0186">Copper</keyword>
<dbReference type="InterPro" id="IPR015802">
    <property type="entry name" value="Cu_amine_oxidase_N3"/>
</dbReference>
<reference evidence="17 18" key="1">
    <citation type="submission" date="2023-05" db="EMBL/GenBank/DDBJ databases">
        <title>Lithophilousrod everest ZFBP1038 complete genpme.</title>
        <authorList>
            <person name="Tian M."/>
        </authorList>
    </citation>
    <scope>NUCLEOTIDE SEQUENCE [LARGE SCALE GENOMIC DNA]</scope>
    <source>
        <strain evidence="17 18">ZFBP1038</strain>
    </source>
</reference>
<comment type="catalytic activity">
    <reaction evidence="11">
        <text>a primary methyl amine + O2 + H2O = an aldehyde + H2O2 + NH4(+)</text>
        <dbReference type="Rhea" id="RHEA:16153"/>
        <dbReference type="ChEBI" id="CHEBI:15377"/>
        <dbReference type="ChEBI" id="CHEBI:15379"/>
        <dbReference type="ChEBI" id="CHEBI:16240"/>
        <dbReference type="ChEBI" id="CHEBI:17478"/>
        <dbReference type="ChEBI" id="CHEBI:28938"/>
        <dbReference type="ChEBI" id="CHEBI:228804"/>
        <dbReference type="EC" id="1.4.3.21"/>
    </reaction>
</comment>
<dbReference type="PROSITE" id="PS01165">
    <property type="entry name" value="COPPER_AMINE_OXID_2"/>
    <property type="match status" value="1"/>
</dbReference>
<feature type="domain" description="Copper amine oxidase N3-terminal" evidence="15">
    <location>
        <begin position="110"/>
        <end position="207"/>
    </location>
</feature>
<comment type="subunit">
    <text evidence="5">Homodimer.</text>
</comment>
<dbReference type="Gene3D" id="2.70.98.20">
    <property type="entry name" value="Copper amine oxidase, catalytic domain"/>
    <property type="match status" value="1"/>
</dbReference>
<evidence type="ECO:0000256" key="12">
    <source>
        <dbReference type="RuleBase" id="RU000672"/>
    </source>
</evidence>
<dbReference type="NCBIfam" id="NF008559">
    <property type="entry name" value="PRK11504.1"/>
    <property type="match status" value="1"/>
</dbReference>
<dbReference type="EMBL" id="CP090958">
    <property type="protein sequence ID" value="WGW11034.1"/>
    <property type="molecule type" value="Genomic_DNA"/>
</dbReference>
<evidence type="ECO:0000256" key="5">
    <source>
        <dbReference type="ARBA" id="ARBA00011738"/>
    </source>
</evidence>
<dbReference type="Proteomes" id="UP001209083">
    <property type="component" value="Chromosome"/>
</dbReference>